<evidence type="ECO:0000313" key="1">
    <source>
        <dbReference type="EMBL" id="MDR6409375.1"/>
    </source>
</evidence>
<protein>
    <recommendedName>
        <fullName evidence="3">Transposase</fullName>
    </recommendedName>
</protein>
<accession>A0ABU1LRK8</accession>
<keyword evidence="2" id="KW-1185">Reference proteome</keyword>
<name>A0ABU1LRK8_9BURK</name>
<reference evidence="1 2" key="1">
    <citation type="submission" date="2023-07" db="EMBL/GenBank/DDBJ databases">
        <title>Sorghum-associated microbial communities from plants grown in Nebraska, USA.</title>
        <authorList>
            <person name="Schachtman D."/>
        </authorList>
    </citation>
    <scope>NUCLEOTIDE SEQUENCE [LARGE SCALE GENOMIC DNA]</scope>
    <source>
        <strain evidence="1 2">DS1316</strain>
    </source>
</reference>
<organism evidence="1 2">
    <name type="scientific">Paraburkholderia terricola</name>
    <dbReference type="NCBI Taxonomy" id="169427"/>
    <lineage>
        <taxon>Bacteria</taxon>
        <taxon>Pseudomonadati</taxon>
        <taxon>Pseudomonadota</taxon>
        <taxon>Betaproteobacteria</taxon>
        <taxon>Burkholderiales</taxon>
        <taxon>Burkholderiaceae</taxon>
        <taxon>Paraburkholderia</taxon>
    </lineage>
</organism>
<gene>
    <name evidence="1" type="ORF">J2804_002779</name>
</gene>
<evidence type="ECO:0008006" key="3">
    <source>
        <dbReference type="Google" id="ProtNLM"/>
    </source>
</evidence>
<comment type="caution">
    <text evidence="1">The sequence shown here is derived from an EMBL/GenBank/DDBJ whole genome shotgun (WGS) entry which is preliminary data.</text>
</comment>
<dbReference type="RefSeq" id="WP_154873145.1">
    <property type="nucleotide sequence ID" value="NZ_JAVDQV010000007.1"/>
</dbReference>
<dbReference type="EMBL" id="JAVDRP010000004">
    <property type="protein sequence ID" value="MDR6409375.1"/>
    <property type="molecule type" value="Genomic_DNA"/>
</dbReference>
<sequence>MFIRPVAAPAAEVTATRERRDESDAGSAAFIVERMVERSKKTLMLLRHALMRVSHNVGKPYSSAAAPAPR</sequence>
<proteinExistence type="predicted"/>
<dbReference type="Proteomes" id="UP001264340">
    <property type="component" value="Unassembled WGS sequence"/>
</dbReference>
<evidence type="ECO:0000313" key="2">
    <source>
        <dbReference type="Proteomes" id="UP001264340"/>
    </source>
</evidence>